<dbReference type="AlphaFoldDB" id="A0A9W4WNT5"/>
<dbReference type="Proteomes" id="UP001152533">
    <property type="component" value="Unassembled WGS sequence"/>
</dbReference>
<evidence type="ECO:0000256" key="1">
    <source>
        <dbReference type="ARBA" id="ARBA00001947"/>
    </source>
</evidence>
<keyword evidence="10" id="KW-1185">Reference proteome</keyword>
<evidence type="ECO:0000256" key="4">
    <source>
        <dbReference type="ARBA" id="ARBA00022801"/>
    </source>
</evidence>
<dbReference type="GO" id="GO:0046872">
    <property type="term" value="F:metal ion binding"/>
    <property type="evidence" value="ECO:0007669"/>
    <property type="project" value="UniProtKB-KW"/>
</dbReference>
<evidence type="ECO:0000313" key="10">
    <source>
        <dbReference type="Proteomes" id="UP001152533"/>
    </source>
</evidence>
<dbReference type="PANTHER" id="PTHR37016">
    <property type="match status" value="1"/>
</dbReference>
<comment type="cofactor">
    <cofactor evidence="1">
        <name>Zn(2+)</name>
        <dbReference type="ChEBI" id="CHEBI:29105"/>
    </cofactor>
</comment>
<keyword evidence="3" id="KW-0479">Metal-binding</keyword>
<evidence type="ECO:0000256" key="3">
    <source>
        <dbReference type="ARBA" id="ARBA00022723"/>
    </source>
</evidence>
<evidence type="ECO:0000313" key="9">
    <source>
        <dbReference type="EMBL" id="CAI0651721.1"/>
    </source>
</evidence>
<dbReference type="InterPro" id="IPR001384">
    <property type="entry name" value="Peptidase_M35"/>
</dbReference>
<accession>A0A9W4WNT5</accession>
<evidence type="ECO:0000256" key="7">
    <source>
        <dbReference type="ARBA" id="ARBA00023145"/>
    </source>
</evidence>
<keyword evidence="4" id="KW-0378">Hydrolase</keyword>
<proteinExistence type="predicted"/>
<gene>
    <name evidence="9" type="ORF">CGXH109_LOCUS109632</name>
</gene>
<keyword evidence="6" id="KW-0482">Metalloprotease</keyword>
<keyword evidence="7" id="KW-0865">Zymogen</keyword>
<feature type="non-terminal residue" evidence="9">
    <location>
        <position position="183"/>
    </location>
</feature>
<protein>
    <submittedName>
        <fullName evidence="9">Uncharacterized protein</fullName>
    </submittedName>
</protein>
<dbReference type="InterPro" id="IPR050414">
    <property type="entry name" value="Fungal_M35_metalloproteases"/>
</dbReference>
<reference evidence="9" key="1">
    <citation type="submission" date="2022-08" db="EMBL/GenBank/DDBJ databases">
        <authorList>
            <person name="Giroux E."/>
            <person name="Giroux E."/>
        </authorList>
    </citation>
    <scope>NUCLEOTIDE SEQUENCE</scope>
    <source>
        <strain evidence="9">H1091258</strain>
    </source>
</reference>
<dbReference type="Pfam" id="PF02102">
    <property type="entry name" value="Peptidase_M35"/>
    <property type="match status" value="1"/>
</dbReference>
<evidence type="ECO:0000256" key="2">
    <source>
        <dbReference type="ARBA" id="ARBA00022670"/>
    </source>
</evidence>
<evidence type="ECO:0000256" key="8">
    <source>
        <dbReference type="SAM" id="SignalP"/>
    </source>
</evidence>
<evidence type="ECO:0000256" key="5">
    <source>
        <dbReference type="ARBA" id="ARBA00022833"/>
    </source>
</evidence>
<comment type="caution">
    <text evidence="9">The sequence shown here is derived from an EMBL/GenBank/DDBJ whole genome shotgun (WGS) entry which is preliminary data.</text>
</comment>
<dbReference type="EMBL" id="CAMGZC010001148">
    <property type="protein sequence ID" value="CAI0651721.1"/>
    <property type="molecule type" value="Genomic_DNA"/>
</dbReference>
<feature type="chain" id="PRO_5040905947" evidence="8">
    <location>
        <begin position="17"/>
        <end position="183"/>
    </location>
</feature>
<name>A0A9W4WNT5_9PEZI</name>
<dbReference type="PANTHER" id="PTHR37016:SF3">
    <property type="entry name" value="NEUTRAL PROTEASE 2-RELATED"/>
    <property type="match status" value="1"/>
</dbReference>
<dbReference type="GO" id="GO:0006508">
    <property type="term" value="P:proteolysis"/>
    <property type="evidence" value="ECO:0007669"/>
    <property type="project" value="UniProtKB-KW"/>
</dbReference>
<keyword evidence="2" id="KW-0645">Protease</keyword>
<feature type="signal peptide" evidence="8">
    <location>
        <begin position="1"/>
        <end position="16"/>
    </location>
</feature>
<keyword evidence="8" id="KW-0732">Signal</keyword>
<keyword evidence="5" id="KW-0862">Zinc</keyword>
<evidence type="ECO:0000256" key="6">
    <source>
        <dbReference type="ARBA" id="ARBA00023049"/>
    </source>
</evidence>
<dbReference type="GO" id="GO:0004222">
    <property type="term" value="F:metalloendopeptidase activity"/>
    <property type="evidence" value="ECO:0007669"/>
    <property type="project" value="InterPro"/>
</dbReference>
<sequence length="183" mass="19567">MKSFAALALFGALVAAAPVDNQNNTTSTNITTILTHEPDTTTAQLAITNNGNETLRCFVPGSILDDAPVEKVVVSTNGVRVPFEGVRLRIAPPSMITDDSFMVVEPQQTVDRTIDIAELHDLSSGGDFNVTAKGGMRCATGDSTNLTSWVPFKSNTLHIKDVNGTQAAINRRDFHAEAKRVAV</sequence>
<organism evidence="9 10">
    <name type="scientific">Colletotrichum noveboracense</name>
    <dbReference type="NCBI Taxonomy" id="2664923"/>
    <lineage>
        <taxon>Eukaryota</taxon>
        <taxon>Fungi</taxon>
        <taxon>Dikarya</taxon>
        <taxon>Ascomycota</taxon>
        <taxon>Pezizomycotina</taxon>
        <taxon>Sordariomycetes</taxon>
        <taxon>Hypocreomycetidae</taxon>
        <taxon>Glomerellales</taxon>
        <taxon>Glomerellaceae</taxon>
        <taxon>Colletotrichum</taxon>
        <taxon>Colletotrichum gloeosporioides species complex</taxon>
    </lineage>
</organism>
<dbReference type="Gene3D" id="2.60.40.2970">
    <property type="match status" value="1"/>
</dbReference>